<name>A0A2N1MLN8_9GLOM</name>
<dbReference type="VEuPathDB" id="FungiDB:FUN_008414"/>
<evidence type="ECO:0000313" key="1">
    <source>
        <dbReference type="EMBL" id="PKK62555.1"/>
    </source>
</evidence>
<gene>
    <name evidence="1" type="ORF">RhiirC2_790203</name>
</gene>
<protein>
    <submittedName>
        <fullName evidence="1">Uncharacterized protein</fullName>
    </submittedName>
</protein>
<sequence length="52" mass="6136">MGVKNYFDKMFILTDSEEWTMSMKDYKDMFLDSYISLIKASEGKIVVDKVIM</sequence>
<comment type="caution">
    <text evidence="1">The sequence shown here is derived from an EMBL/GenBank/DDBJ whole genome shotgun (WGS) entry which is preliminary data.</text>
</comment>
<dbReference type="Proteomes" id="UP000233469">
    <property type="component" value="Unassembled WGS sequence"/>
</dbReference>
<reference evidence="1 2" key="1">
    <citation type="submission" date="2016-04" db="EMBL/GenBank/DDBJ databases">
        <title>Genome analyses suggest a sexual origin of heterokaryosis in a supposedly ancient asexual fungus.</title>
        <authorList>
            <person name="Ropars J."/>
            <person name="Sedzielewska K."/>
            <person name="Noel J."/>
            <person name="Charron P."/>
            <person name="Farinelli L."/>
            <person name="Marton T."/>
            <person name="Kruger M."/>
            <person name="Pelin A."/>
            <person name="Brachmann A."/>
            <person name="Corradi N."/>
        </authorList>
    </citation>
    <scope>NUCLEOTIDE SEQUENCE [LARGE SCALE GENOMIC DNA]</scope>
    <source>
        <strain evidence="1 2">C2</strain>
    </source>
</reference>
<accession>A0A2N1MLN8</accession>
<dbReference type="AlphaFoldDB" id="A0A2N1MLN8"/>
<dbReference type="VEuPathDB" id="FungiDB:RhiirA1_461270"/>
<organism evidence="1 2">
    <name type="scientific">Rhizophagus irregularis</name>
    <dbReference type="NCBI Taxonomy" id="588596"/>
    <lineage>
        <taxon>Eukaryota</taxon>
        <taxon>Fungi</taxon>
        <taxon>Fungi incertae sedis</taxon>
        <taxon>Mucoromycota</taxon>
        <taxon>Glomeromycotina</taxon>
        <taxon>Glomeromycetes</taxon>
        <taxon>Glomerales</taxon>
        <taxon>Glomeraceae</taxon>
        <taxon>Rhizophagus</taxon>
    </lineage>
</organism>
<dbReference type="EMBL" id="LLXL01001880">
    <property type="protein sequence ID" value="PKK62555.1"/>
    <property type="molecule type" value="Genomic_DNA"/>
</dbReference>
<proteinExistence type="predicted"/>
<evidence type="ECO:0000313" key="2">
    <source>
        <dbReference type="Proteomes" id="UP000233469"/>
    </source>
</evidence>
<reference evidence="1 2" key="2">
    <citation type="submission" date="2017-10" db="EMBL/GenBank/DDBJ databases">
        <title>Extensive intraspecific genome diversity in a model arbuscular mycorrhizal fungus.</title>
        <authorList>
            <person name="Chen E.C.H."/>
            <person name="Morin E."/>
            <person name="Baudet D."/>
            <person name="Noel J."/>
            <person name="Ndikumana S."/>
            <person name="Charron P."/>
            <person name="St-Onge C."/>
            <person name="Giorgi J."/>
            <person name="Grigoriev I.V."/>
            <person name="Roux C."/>
            <person name="Martin F.M."/>
            <person name="Corradi N."/>
        </authorList>
    </citation>
    <scope>NUCLEOTIDE SEQUENCE [LARGE SCALE GENOMIC DNA]</scope>
    <source>
        <strain evidence="1 2">C2</strain>
    </source>
</reference>
<dbReference type="VEuPathDB" id="FungiDB:RhiirFUN_008779"/>